<dbReference type="GO" id="GO:0005524">
    <property type="term" value="F:ATP binding"/>
    <property type="evidence" value="ECO:0007669"/>
    <property type="project" value="UniProtKB-KW"/>
</dbReference>
<dbReference type="HOGENOM" id="CLU_005070_9_4_2"/>
<dbReference type="Proteomes" id="UP000001941">
    <property type="component" value="Chromosome"/>
</dbReference>
<evidence type="ECO:0000259" key="3">
    <source>
        <dbReference type="Pfam" id="PF07724"/>
    </source>
</evidence>
<dbReference type="InterPro" id="IPR001270">
    <property type="entry name" value="ClpA/B"/>
</dbReference>
<dbReference type="GO" id="GO:0005737">
    <property type="term" value="C:cytoplasm"/>
    <property type="evidence" value="ECO:0007669"/>
    <property type="project" value="TreeGrafter"/>
</dbReference>
<dbReference type="GO" id="GO:0034605">
    <property type="term" value="P:cellular response to heat"/>
    <property type="evidence" value="ECO:0007669"/>
    <property type="project" value="TreeGrafter"/>
</dbReference>
<evidence type="ECO:0000256" key="2">
    <source>
        <dbReference type="ARBA" id="ARBA00022840"/>
    </source>
</evidence>
<gene>
    <name evidence="4" type="ordered locus">Mhun_1502</name>
</gene>
<dbReference type="GO" id="GO:0016887">
    <property type="term" value="F:ATP hydrolysis activity"/>
    <property type="evidence" value="ECO:0007669"/>
    <property type="project" value="InterPro"/>
</dbReference>
<dbReference type="GeneID" id="3922440"/>
<name>Q2FNS2_METHJ</name>
<keyword evidence="5" id="KW-1185">Reference proteome</keyword>
<keyword evidence="2" id="KW-0067">ATP-binding</keyword>
<dbReference type="RefSeq" id="WP_011448505.1">
    <property type="nucleotide sequence ID" value="NC_007796.1"/>
</dbReference>
<dbReference type="eggNOG" id="arCOG03947">
    <property type="taxonomic scope" value="Archaea"/>
</dbReference>
<dbReference type="STRING" id="323259.Mhun_1502"/>
<dbReference type="Gene3D" id="3.40.50.300">
    <property type="entry name" value="P-loop containing nucleotide triphosphate hydrolases"/>
    <property type="match status" value="1"/>
</dbReference>
<dbReference type="SUPFAM" id="SSF52540">
    <property type="entry name" value="P-loop containing nucleoside triphosphate hydrolases"/>
    <property type="match status" value="1"/>
</dbReference>
<dbReference type="InParanoid" id="Q2FNS2"/>
<dbReference type="Pfam" id="PF07724">
    <property type="entry name" value="AAA_2"/>
    <property type="match status" value="1"/>
</dbReference>
<evidence type="ECO:0000256" key="1">
    <source>
        <dbReference type="ARBA" id="ARBA00022741"/>
    </source>
</evidence>
<dbReference type="PANTHER" id="PTHR11638:SF18">
    <property type="entry name" value="HEAT SHOCK PROTEIN 104"/>
    <property type="match status" value="1"/>
</dbReference>
<proteinExistence type="predicted"/>
<dbReference type="EnsemblBacteria" id="ABD41236">
    <property type="protein sequence ID" value="ABD41236"/>
    <property type="gene ID" value="Mhun_1502"/>
</dbReference>
<dbReference type="AlphaFoldDB" id="Q2FNS2"/>
<organism evidence="4 5">
    <name type="scientific">Methanospirillum hungatei JF-1 (strain ATCC 27890 / DSM 864 / NBRC 100397 / JF-1)</name>
    <dbReference type="NCBI Taxonomy" id="323259"/>
    <lineage>
        <taxon>Archaea</taxon>
        <taxon>Methanobacteriati</taxon>
        <taxon>Methanobacteriota</taxon>
        <taxon>Stenosarchaea group</taxon>
        <taxon>Methanomicrobia</taxon>
        <taxon>Methanomicrobiales</taxon>
        <taxon>Methanospirillaceae</taxon>
        <taxon>Methanospirillum</taxon>
    </lineage>
</organism>
<dbReference type="PRINTS" id="PR00300">
    <property type="entry name" value="CLPPROTEASEA"/>
</dbReference>
<dbReference type="OrthoDB" id="376513at2157"/>
<dbReference type="InterPro" id="IPR050130">
    <property type="entry name" value="ClpA_ClpB"/>
</dbReference>
<dbReference type="InterPro" id="IPR003959">
    <property type="entry name" value="ATPase_AAA_core"/>
</dbReference>
<keyword evidence="1" id="KW-0547">Nucleotide-binding</keyword>
<dbReference type="InterPro" id="IPR027417">
    <property type="entry name" value="P-loop_NTPase"/>
</dbReference>
<accession>Q2FNS2</accession>
<dbReference type="KEGG" id="mhu:Mhun_1502"/>
<protein>
    <submittedName>
        <fullName evidence="4">ATPase AAA-2</fullName>
    </submittedName>
</protein>
<evidence type="ECO:0000313" key="5">
    <source>
        <dbReference type="Proteomes" id="UP000001941"/>
    </source>
</evidence>
<reference evidence="5" key="1">
    <citation type="journal article" date="2016" name="Stand. Genomic Sci.">
        <title>Complete genome sequence of Methanospirillum hungatei type strain JF1.</title>
        <authorList>
            <person name="Gunsalus R.P."/>
            <person name="Cook L.E."/>
            <person name="Crable B."/>
            <person name="Rohlin L."/>
            <person name="McDonald E."/>
            <person name="Mouttaki H."/>
            <person name="Sieber J.R."/>
            <person name="Poweleit N."/>
            <person name="Zhou H."/>
            <person name="Lapidus A.L."/>
            <person name="Daligault H.E."/>
            <person name="Land M."/>
            <person name="Gilna P."/>
            <person name="Ivanova N."/>
            <person name="Kyrpides N."/>
            <person name="Culley D.E."/>
            <person name="McInerney M.J."/>
        </authorList>
    </citation>
    <scope>NUCLEOTIDE SEQUENCE [LARGE SCALE GENOMIC DNA]</scope>
    <source>
        <strain evidence="5">ATCC 27890 / DSM 864 / NBRC 100397 / JF-1</strain>
    </source>
</reference>
<evidence type="ECO:0000313" key="4">
    <source>
        <dbReference type="EMBL" id="ABD41236.1"/>
    </source>
</evidence>
<sequence>MFSLPKWTTEFVRFLSVTPQFTFTGNILDVYPVEIDGNLTTLRLKDYIRTILVKEGYDIILGLEPFVGFSHLHGDPDTIHAILGDVLSVEKTGPPSLERTVEILQKSVDNRTAYSAIILNQITRHDERYAASDKFFFNLFCTCQNAEPRLLAGSSYPRFNLLIWIHDRDASLPTWYTRDNTRVRQIVVPRPDLNTRRALLESLTKNVPQFESQKESEKKESLSLLVKRTHDLQANEIISLISLVRREILSVSDLHEAVVQYSSGIADNFWKTVDKKQIEDAANFLGARVFGQKHAIKRVCNLLNQAYLGLSYSQYPPELSQPRGFVLLAGHEGVGKTTLACALKDLLLGPDRDMISLNMSDYSDDDACMRMLAFSSMDNGSFLGKIKQKPYSVVLFENIESAHSDVLKLISTIIRDGQIITEEGMLISFSGCFIICTLRLSGCCPNAYQHSHSEEETNKEYLARERTAGESITLFFEEKKSLDFSRFIRGNTIIFRSIQPDAAKQILDAMLTRIFEKISLMFTINLMISPSVREMVEEYCCQDLSRGGISIGQRVEVMLIHPLSRVLIKETFTPEEKVIITHISDSESGWEVILSRV</sequence>
<dbReference type="EMBL" id="CP000254">
    <property type="protein sequence ID" value="ABD41236.1"/>
    <property type="molecule type" value="Genomic_DNA"/>
</dbReference>
<dbReference type="PANTHER" id="PTHR11638">
    <property type="entry name" value="ATP-DEPENDENT CLP PROTEASE"/>
    <property type="match status" value="1"/>
</dbReference>
<feature type="domain" description="ATPase AAA-type core" evidence="3">
    <location>
        <begin position="323"/>
        <end position="460"/>
    </location>
</feature>